<evidence type="ECO:0000313" key="15">
    <source>
        <dbReference type="EMBL" id="XBS89375.1"/>
    </source>
</evidence>
<keyword evidence="7 12" id="KW-0769">Symport</keyword>
<evidence type="ECO:0000256" key="8">
    <source>
        <dbReference type="ARBA" id="ARBA00022958"/>
    </source>
</evidence>
<dbReference type="Pfam" id="PF02705">
    <property type="entry name" value="K_trans"/>
    <property type="match status" value="1"/>
</dbReference>
<accession>A0AAU7QIH2</accession>
<proteinExistence type="inferred from homology"/>
<comment type="subcellular location">
    <subcellularLocation>
        <location evidence="12">Cell membrane</location>
        <topology evidence="12">Multi-pass membrane protein</topology>
    </subcellularLocation>
    <subcellularLocation>
        <location evidence="1">Membrane</location>
        <topology evidence="1">Multi-pass membrane protein</topology>
    </subcellularLocation>
</comment>
<keyword evidence="3 12" id="KW-0813">Transport</keyword>
<evidence type="ECO:0000256" key="7">
    <source>
        <dbReference type="ARBA" id="ARBA00022847"/>
    </source>
</evidence>
<dbReference type="InterPro" id="IPR053952">
    <property type="entry name" value="K_trans_C"/>
</dbReference>
<dbReference type="PANTHER" id="PTHR30540:SF79">
    <property type="entry name" value="LOW AFFINITY POTASSIUM TRANSPORT SYSTEM PROTEIN KUP"/>
    <property type="match status" value="1"/>
</dbReference>
<dbReference type="InterPro" id="IPR053951">
    <property type="entry name" value="K_trans_N"/>
</dbReference>
<dbReference type="InterPro" id="IPR023051">
    <property type="entry name" value="Kup"/>
</dbReference>
<dbReference type="InterPro" id="IPR003855">
    <property type="entry name" value="K+_transporter"/>
</dbReference>
<name>A0AAU7QIH2_9GAMM</name>
<feature type="transmembrane region" description="Helical" evidence="12">
    <location>
        <begin position="186"/>
        <end position="206"/>
    </location>
</feature>
<feature type="transmembrane region" description="Helical" evidence="12">
    <location>
        <begin position="27"/>
        <end position="45"/>
    </location>
</feature>
<dbReference type="Pfam" id="PF22776">
    <property type="entry name" value="K_trans_C"/>
    <property type="match status" value="1"/>
</dbReference>
<sequence>MNTQADNPAQPSAHGDTAHVRGAKSTLILGAIGVVFGDIGTSPLYTMHETFLPEHGLHPRPSTVLGILSLVTWSLIMVVAVKYVSLVMRADNKGEGGIMALMTLAQRASGKSVATRRAVMLMALLGAALFFGDGVITPSITVLSAIEGLQVAAPSLSHYVVPVTVAVLVGLFWLQRHGTAKVGAIFGPVMVVWFLALGVIGVWNIIQAPEVLRALNPWHAVQFFMTHGKTSILALGSVVLCVTGAEALYTDMGHFGRVPIRAAWFFFVMPALLLNYYGQGGLLLVHPETIANPFYHSVPEWALYPMIALATMAAVIASQAVISGAFTVCRQAIQLGFLPRMQVVHTSREAIGQVFLPWINRALMVAVIATVVGFGSSNALAGAYGIAVTGTMAIDTVLVMIVARRMWQWSRLLVIGLGVILLAIDLSYFGANTLKILQGGWFPLVLGLLMFAVMTTWRRGRELVVREIKQGGLALAPFIENMAAHPPLRVPGTAVFLTANLSAVPHALLHNLKHNKVLHERNVLLTVGILETPVAEADERIQLTALSSGSDDFYALELRFGFAEDPNIPQALSQCSREGLAFDMMDTTFFLSRESIVADERRPGMALWRDKLFAFMSRNALPATAFFQIPGNRLIELGAQVEI</sequence>
<evidence type="ECO:0000256" key="5">
    <source>
        <dbReference type="ARBA" id="ARBA00022538"/>
    </source>
</evidence>
<keyword evidence="9 12" id="KW-1133">Transmembrane helix</keyword>
<dbReference type="HAMAP" id="MF_01522">
    <property type="entry name" value="Kup"/>
    <property type="match status" value="1"/>
</dbReference>
<feature type="transmembrane region" description="Helical" evidence="12">
    <location>
        <begin position="302"/>
        <end position="329"/>
    </location>
</feature>
<evidence type="ECO:0000259" key="13">
    <source>
        <dbReference type="Pfam" id="PF02705"/>
    </source>
</evidence>
<keyword evidence="5 12" id="KW-0633">Potassium transport</keyword>
<evidence type="ECO:0000256" key="3">
    <source>
        <dbReference type="ARBA" id="ARBA00022448"/>
    </source>
</evidence>
<feature type="transmembrane region" description="Helical" evidence="12">
    <location>
        <begin position="156"/>
        <end position="174"/>
    </location>
</feature>
<evidence type="ECO:0000256" key="9">
    <source>
        <dbReference type="ARBA" id="ARBA00022989"/>
    </source>
</evidence>
<feature type="transmembrane region" description="Helical" evidence="12">
    <location>
        <begin position="381"/>
        <end position="403"/>
    </location>
</feature>
<feature type="transmembrane region" description="Helical" evidence="12">
    <location>
        <begin position="412"/>
        <end position="430"/>
    </location>
</feature>
<protein>
    <recommendedName>
        <fullName evidence="12">Probable potassium transport system protein Kup</fullName>
    </recommendedName>
</protein>
<feature type="transmembrane region" description="Helical" evidence="12">
    <location>
        <begin position="65"/>
        <end position="84"/>
    </location>
</feature>
<evidence type="ECO:0000256" key="4">
    <source>
        <dbReference type="ARBA" id="ARBA00022475"/>
    </source>
</evidence>
<evidence type="ECO:0000259" key="14">
    <source>
        <dbReference type="Pfam" id="PF22776"/>
    </source>
</evidence>
<comment type="similarity">
    <text evidence="2 12">Belongs to the HAK/KUP transporter (TC 2.A.72) family.</text>
</comment>
<keyword evidence="6 12" id="KW-0812">Transmembrane</keyword>
<dbReference type="GO" id="GO:0015293">
    <property type="term" value="F:symporter activity"/>
    <property type="evidence" value="ECO:0007669"/>
    <property type="project" value="UniProtKB-UniRule"/>
</dbReference>
<keyword evidence="10 12" id="KW-0406">Ion transport</keyword>
<feature type="transmembrane region" description="Helical" evidence="12">
    <location>
        <begin position="350"/>
        <end position="375"/>
    </location>
</feature>
<feature type="domain" description="K+ potassium transporter integral membrane" evidence="13">
    <location>
        <begin position="28"/>
        <end position="479"/>
    </location>
</feature>
<keyword evidence="4 12" id="KW-1003">Cell membrane</keyword>
<feature type="transmembrane region" description="Helical" evidence="12">
    <location>
        <begin position="118"/>
        <end position="136"/>
    </location>
</feature>
<evidence type="ECO:0000256" key="6">
    <source>
        <dbReference type="ARBA" id="ARBA00022692"/>
    </source>
</evidence>
<feature type="transmembrane region" description="Helical" evidence="12">
    <location>
        <begin position="262"/>
        <end position="282"/>
    </location>
</feature>
<gene>
    <name evidence="12" type="primary">kup</name>
    <name evidence="15" type="ORF">ABNK63_13370</name>
</gene>
<feature type="domain" description="K+ potassium transporter C-terminal" evidence="14">
    <location>
        <begin position="491"/>
        <end position="643"/>
    </location>
</feature>
<dbReference type="GO" id="GO:0015079">
    <property type="term" value="F:potassium ion transmembrane transporter activity"/>
    <property type="evidence" value="ECO:0007669"/>
    <property type="project" value="UniProtKB-UniRule"/>
</dbReference>
<evidence type="ECO:0000256" key="11">
    <source>
        <dbReference type="ARBA" id="ARBA00023136"/>
    </source>
</evidence>
<feature type="transmembrane region" description="Helical" evidence="12">
    <location>
        <begin position="436"/>
        <end position="457"/>
    </location>
</feature>
<organism evidence="15">
    <name type="scientific">Rhodanobacter sp. IGA1.0</name>
    <dbReference type="NCBI Taxonomy" id="3158582"/>
    <lineage>
        <taxon>Bacteria</taxon>
        <taxon>Pseudomonadati</taxon>
        <taxon>Pseudomonadota</taxon>
        <taxon>Gammaproteobacteria</taxon>
        <taxon>Lysobacterales</taxon>
        <taxon>Rhodanobacteraceae</taxon>
        <taxon>Rhodanobacter</taxon>
    </lineage>
</organism>
<evidence type="ECO:0000256" key="2">
    <source>
        <dbReference type="ARBA" id="ARBA00007019"/>
    </source>
</evidence>
<feature type="transmembrane region" description="Helical" evidence="12">
    <location>
        <begin position="232"/>
        <end position="250"/>
    </location>
</feature>
<comment type="catalytic activity">
    <reaction evidence="12">
        <text>K(+)(in) + H(+)(in) = K(+)(out) + H(+)(out)</text>
        <dbReference type="Rhea" id="RHEA:28490"/>
        <dbReference type="ChEBI" id="CHEBI:15378"/>
        <dbReference type="ChEBI" id="CHEBI:29103"/>
    </reaction>
</comment>
<keyword evidence="8 12" id="KW-0630">Potassium</keyword>
<evidence type="ECO:0000256" key="12">
    <source>
        <dbReference type="HAMAP-Rule" id="MF_01522"/>
    </source>
</evidence>
<dbReference type="AlphaFoldDB" id="A0AAU7QIH2"/>
<comment type="function">
    <text evidence="12">Transport of potassium into the cell. Likely operates as a K(+):H(+) symporter.</text>
</comment>
<reference evidence="15" key="1">
    <citation type="submission" date="2024-06" db="EMBL/GenBank/DDBJ databases">
        <authorList>
            <person name="Sun Y."/>
        </authorList>
    </citation>
    <scope>NUCLEOTIDE SEQUENCE</scope>
    <source>
        <strain evidence="15">IGA1.0</strain>
    </source>
</reference>
<evidence type="ECO:0000256" key="1">
    <source>
        <dbReference type="ARBA" id="ARBA00004141"/>
    </source>
</evidence>
<dbReference type="PANTHER" id="PTHR30540">
    <property type="entry name" value="OSMOTIC STRESS POTASSIUM TRANSPORTER"/>
    <property type="match status" value="1"/>
</dbReference>
<evidence type="ECO:0000256" key="10">
    <source>
        <dbReference type="ARBA" id="ARBA00023065"/>
    </source>
</evidence>
<dbReference type="EMBL" id="CP157948">
    <property type="protein sequence ID" value="XBS89375.1"/>
    <property type="molecule type" value="Genomic_DNA"/>
</dbReference>
<keyword evidence="11 12" id="KW-0472">Membrane</keyword>
<dbReference type="RefSeq" id="WP_007808404.1">
    <property type="nucleotide sequence ID" value="NZ_CP157948.1"/>
</dbReference>
<dbReference type="GO" id="GO:0005886">
    <property type="term" value="C:plasma membrane"/>
    <property type="evidence" value="ECO:0007669"/>
    <property type="project" value="UniProtKB-SubCell"/>
</dbReference>